<dbReference type="PANTHER" id="PTHR37844:SF2">
    <property type="entry name" value="SER_THR PROTEIN PHOSPHATASE SUPERFAMILY (AFU_ORTHOLOGUE AFUA_1G14840)"/>
    <property type="match status" value="1"/>
</dbReference>
<dbReference type="OrthoDB" id="550558at2759"/>
<dbReference type="PANTHER" id="PTHR37844">
    <property type="entry name" value="SER/THR PROTEIN PHOSPHATASE SUPERFAMILY (AFU_ORTHOLOGUE AFUA_1G14840)"/>
    <property type="match status" value="1"/>
</dbReference>
<evidence type="ECO:0000256" key="1">
    <source>
        <dbReference type="SAM" id="MobiDB-lite"/>
    </source>
</evidence>
<organism evidence="2 3">
    <name type="scientific">Ceratobasidium theobromae</name>
    <dbReference type="NCBI Taxonomy" id="1582974"/>
    <lineage>
        <taxon>Eukaryota</taxon>
        <taxon>Fungi</taxon>
        <taxon>Dikarya</taxon>
        <taxon>Basidiomycota</taxon>
        <taxon>Agaricomycotina</taxon>
        <taxon>Agaricomycetes</taxon>
        <taxon>Cantharellales</taxon>
        <taxon>Ceratobasidiaceae</taxon>
        <taxon>Ceratobasidium</taxon>
    </lineage>
</organism>
<proteinExistence type="predicted"/>
<name>A0A5N5QQP1_9AGAM</name>
<dbReference type="AlphaFoldDB" id="A0A5N5QQP1"/>
<evidence type="ECO:0000313" key="2">
    <source>
        <dbReference type="EMBL" id="KAB5594082.1"/>
    </source>
</evidence>
<evidence type="ECO:0000313" key="3">
    <source>
        <dbReference type="Proteomes" id="UP000383932"/>
    </source>
</evidence>
<dbReference type="Proteomes" id="UP000383932">
    <property type="component" value="Unassembled WGS sequence"/>
</dbReference>
<keyword evidence="2" id="KW-0413">Isomerase</keyword>
<sequence length="436" mass="48773">MKLQIMSDSHMQVDCGFGREYGKFDFPVAAPNLVLLGGMGRICDQELRDFIVAQLARFERVFYVMGEDEFYGSTFESAHQSMQTFAKQLIGRPQPANKKAIAKLGDFHFLNRTRVDIEDITILGCTLWRGITDPPTQRRYSGYQPIKDFIISDELRERDLDLTWLQQQLDACANGEAPTAQTDSNQVPVEEDDDIYNDVDMLPPPQPAKIDTEQPSSASPQVDMLSASNEPRLGPPRRIIVLTSFPPTYKETTHPSWVPRNQNTHQVEALLQNRQCWVPKDKAGNGVTVYSSAHGDHTKDSTFPKGASSSAEVVQMDIDVTEISPCSHGMGSTGDENRPPGIAAWAFGYSDWSCDAQYNAGLTDNFRDALNPKGKQKGSPVGSELPEVECPSCQRVPAPVRMISNQRGQQWERNRVPYVDVPHSWRAFDDTFVIDV</sequence>
<dbReference type="GO" id="GO:0016853">
    <property type="term" value="F:isomerase activity"/>
    <property type="evidence" value="ECO:0007669"/>
    <property type="project" value="UniProtKB-KW"/>
</dbReference>
<dbReference type="EMBL" id="SSOP01000025">
    <property type="protein sequence ID" value="KAB5594082.1"/>
    <property type="molecule type" value="Genomic_DNA"/>
</dbReference>
<gene>
    <name evidence="2" type="ORF">CTheo_2419</name>
</gene>
<keyword evidence="3" id="KW-1185">Reference proteome</keyword>
<reference evidence="2 3" key="1">
    <citation type="journal article" date="2019" name="Fungal Biol. Biotechnol.">
        <title>Draft genome sequence of fastidious pathogen Ceratobasidium theobromae, which causes vascular-streak dieback in Theobroma cacao.</title>
        <authorList>
            <person name="Ali S.S."/>
            <person name="Asman A."/>
            <person name="Shao J."/>
            <person name="Firmansyah A.P."/>
            <person name="Susilo A.W."/>
            <person name="Rosmana A."/>
            <person name="McMahon P."/>
            <person name="Junaid M."/>
            <person name="Guest D."/>
            <person name="Kheng T.Y."/>
            <person name="Meinhardt L.W."/>
            <person name="Bailey B.A."/>
        </authorList>
    </citation>
    <scope>NUCLEOTIDE SEQUENCE [LARGE SCALE GENOMIC DNA]</scope>
    <source>
        <strain evidence="2 3">CT2</strain>
    </source>
</reference>
<protein>
    <submittedName>
        <fullName evidence="2">DNA topoisomerase type I</fullName>
    </submittedName>
</protein>
<comment type="caution">
    <text evidence="2">The sequence shown here is derived from an EMBL/GenBank/DDBJ whole genome shotgun (WGS) entry which is preliminary data.</text>
</comment>
<accession>A0A5N5QQP1</accession>
<feature type="region of interest" description="Disordered" evidence="1">
    <location>
        <begin position="199"/>
        <end position="236"/>
    </location>
</feature>